<sequence>MTTTPKKWNTSKCLQPKVSFLFGQKMALLKTRINKYKALYHALAIREKCPSLRCIEYMGSNSLLLQLKLLAKYAWSKIVLAKNQRYTTEMSRKLRILFSFAINGNCTSIFLDILVLYLKTRPWSLKRLCRCIDLLICMFYLSPAIIIFGINDVAVVYLSYKKILEVLFEDSSQIK</sequence>
<dbReference type="AlphaFoldDB" id="W6UFU9"/>
<dbReference type="GeneID" id="36341022"/>
<accession>W6UFU9</accession>
<reference evidence="2 3" key="1">
    <citation type="journal article" date="2013" name="Nat. Genet.">
        <title>The genome of the hydatid tapeworm Echinococcus granulosus.</title>
        <authorList>
            <person name="Zheng H."/>
            <person name="Zhang W."/>
            <person name="Zhang L."/>
            <person name="Zhang Z."/>
            <person name="Li J."/>
            <person name="Lu G."/>
            <person name="Zhu Y."/>
            <person name="Wang Y."/>
            <person name="Huang Y."/>
            <person name="Liu J."/>
            <person name="Kang H."/>
            <person name="Chen J."/>
            <person name="Wang L."/>
            <person name="Chen A."/>
            <person name="Yu S."/>
            <person name="Gao Z."/>
            <person name="Jin L."/>
            <person name="Gu W."/>
            <person name="Wang Z."/>
            <person name="Zhao L."/>
            <person name="Shi B."/>
            <person name="Wen H."/>
            <person name="Lin R."/>
            <person name="Jones M.K."/>
            <person name="Brejova B."/>
            <person name="Vinar T."/>
            <person name="Zhao G."/>
            <person name="McManus D.P."/>
            <person name="Chen Z."/>
            <person name="Zhou Y."/>
            <person name="Wang S."/>
        </authorList>
    </citation>
    <scope>NUCLEOTIDE SEQUENCE [LARGE SCALE GENOMIC DNA]</scope>
</reference>
<keyword evidence="1" id="KW-1133">Transmembrane helix</keyword>
<proteinExistence type="predicted"/>
<dbReference type="CTD" id="36341022"/>
<comment type="caution">
    <text evidence="2">The sequence shown here is derived from an EMBL/GenBank/DDBJ whole genome shotgun (WGS) entry which is preliminary data.</text>
</comment>
<protein>
    <submittedName>
        <fullName evidence="2">Uncharacterized protein</fullName>
    </submittedName>
</protein>
<gene>
    <name evidence="2" type="ORF">EGR_05307</name>
</gene>
<keyword evidence="3" id="KW-1185">Reference proteome</keyword>
<keyword evidence="1" id="KW-0472">Membrane</keyword>
<dbReference type="EMBL" id="APAU02000038">
    <property type="protein sequence ID" value="EUB59831.1"/>
    <property type="molecule type" value="Genomic_DNA"/>
</dbReference>
<evidence type="ECO:0000313" key="3">
    <source>
        <dbReference type="Proteomes" id="UP000019149"/>
    </source>
</evidence>
<feature type="transmembrane region" description="Helical" evidence="1">
    <location>
        <begin position="94"/>
        <end position="118"/>
    </location>
</feature>
<organism evidence="2 3">
    <name type="scientific">Echinococcus granulosus</name>
    <name type="common">Hydatid tapeworm</name>
    <dbReference type="NCBI Taxonomy" id="6210"/>
    <lineage>
        <taxon>Eukaryota</taxon>
        <taxon>Metazoa</taxon>
        <taxon>Spiralia</taxon>
        <taxon>Lophotrochozoa</taxon>
        <taxon>Platyhelminthes</taxon>
        <taxon>Cestoda</taxon>
        <taxon>Eucestoda</taxon>
        <taxon>Cyclophyllidea</taxon>
        <taxon>Taeniidae</taxon>
        <taxon>Echinococcus</taxon>
        <taxon>Echinococcus granulosus group</taxon>
    </lineage>
</organism>
<dbReference type="Proteomes" id="UP000019149">
    <property type="component" value="Unassembled WGS sequence"/>
</dbReference>
<dbReference type="RefSeq" id="XP_024351027.1">
    <property type="nucleotide sequence ID" value="XM_024494556.1"/>
</dbReference>
<keyword evidence="1" id="KW-0812">Transmembrane</keyword>
<evidence type="ECO:0000313" key="2">
    <source>
        <dbReference type="EMBL" id="EUB59831.1"/>
    </source>
</evidence>
<name>W6UFU9_ECHGR</name>
<dbReference type="KEGG" id="egl:EGR_05307"/>
<feature type="transmembrane region" description="Helical" evidence="1">
    <location>
        <begin position="138"/>
        <end position="160"/>
    </location>
</feature>
<evidence type="ECO:0000256" key="1">
    <source>
        <dbReference type="SAM" id="Phobius"/>
    </source>
</evidence>